<dbReference type="SMART" id="SM00342">
    <property type="entry name" value="HTH_ARAC"/>
    <property type="match status" value="1"/>
</dbReference>
<dbReference type="SUPFAM" id="SSF51215">
    <property type="entry name" value="Regulatory protein AraC"/>
    <property type="match status" value="1"/>
</dbReference>
<evidence type="ECO:0000256" key="1">
    <source>
        <dbReference type="ARBA" id="ARBA00023015"/>
    </source>
</evidence>
<dbReference type="PROSITE" id="PS01124">
    <property type="entry name" value="HTH_ARAC_FAMILY_2"/>
    <property type="match status" value="1"/>
</dbReference>
<dbReference type="GO" id="GO:0043565">
    <property type="term" value="F:sequence-specific DNA binding"/>
    <property type="evidence" value="ECO:0007669"/>
    <property type="project" value="InterPro"/>
</dbReference>
<dbReference type="PANTHER" id="PTHR43280">
    <property type="entry name" value="ARAC-FAMILY TRANSCRIPTIONAL REGULATOR"/>
    <property type="match status" value="1"/>
</dbReference>
<keyword evidence="1" id="KW-0805">Transcription regulation</keyword>
<dbReference type="InterPro" id="IPR037923">
    <property type="entry name" value="HTH-like"/>
</dbReference>
<feature type="domain" description="HTH araC/xylS-type" evidence="4">
    <location>
        <begin position="180"/>
        <end position="279"/>
    </location>
</feature>
<dbReference type="RefSeq" id="WP_127002025.1">
    <property type="nucleotide sequence ID" value="NZ_CP034346.1"/>
</dbReference>
<protein>
    <submittedName>
        <fullName evidence="5">AraC family transcriptional regulator</fullName>
    </submittedName>
</protein>
<evidence type="ECO:0000256" key="2">
    <source>
        <dbReference type="ARBA" id="ARBA00023125"/>
    </source>
</evidence>
<dbReference type="EMBL" id="CP034346">
    <property type="protein sequence ID" value="AZS16931.1"/>
    <property type="molecule type" value="Genomic_DNA"/>
</dbReference>
<dbReference type="Gene3D" id="2.60.120.280">
    <property type="entry name" value="Regulatory protein AraC"/>
    <property type="match status" value="1"/>
</dbReference>
<evidence type="ECO:0000259" key="4">
    <source>
        <dbReference type="PROSITE" id="PS01124"/>
    </source>
</evidence>
<organism evidence="5 6">
    <name type="scientific">Paenibacillus lutimineralis</name>
    <dbReference type="NCBI Taxonomy" id="2707005"/>
    <lineage>
        <taxon>Bacteria</taxon>
        <taxon>Bacillati</taxon>
        <taxon>Bacillota</taxon>
        <taxon>Bacilli</taxon>
        <taxon>Bacillales</taxon>
        <taxon>Paenibacillaceae</taxon>
        <taxon>Paenibacillus</taxon>
    </lineage>
</organism>
<keyword evidence="6" id="KW-1185">Reference proteome</keyword>
<gene>
    <name evidence="5" type="ORF">EI981_22345</name>
</gene>
<keyword evidence="2" id="KW-0238">DNA-binding</keyword>
<sequence length="284" mass="32184">MLQETYSAAANPEVFETSDLHVLFAGESQTSADHRLGPKVYDYFLLHFVEQGRGSFQTEFAYYSLNAGDCFLIQPDQLVSYASDKLEPWRYRWIAFAGDKATELVQRAGFTPQLAAFSSGSASAIPEILESVLQVFRTRKPSSHLASLGYLHLIMAEAEERLVRESALPTGESGVQRTVKQMIHYMSSQYAHPISIEQMCSSLGYNRAYLSRIFKRTTGLTPVTYLLKLRIDKSRQLLRERPELSIEQISASVGLTDALYFSRQFRRFHGESPSEYRRNAPGQN</sequence>
<dbReference type="Pfam" id="PF12833">
    <property type="entry name" value="HTH_18"/>
    <property type="match status" value="1"/>
</dbReference>
<dbReference type="GO" id="GO:0003700">
    <property type="term" value="F:DNA-binding transcription factor activity"/>
    <property type="evidence" value="ECO:0007669"/>
    <property type="project" value="InterPro"/>
</dbReference>
<dbReference type="Pfam" id="PF02311">
    <property type="entry name" value="AraC_binding"/>
    <property type="match status" value="1"/>
</dbReference>
<dbReference type="PROSITE" id="PS00041">
    <property type="entry name" value="HTH_ARAC_FAMILY_1"/>
    <property type="match status" value="1"/>
</dbReference>
<dbReference type="Gene3D" id="1.10.10.60">
    <property type="entry name" value="Homeodomain-like"/>
    <property type="match status" value="2"/>
</dbReference>
<dbReference type="KEGG" id="plut:EI981_22345"/>
<dbReference type="Proteomes" id="UP000270678">
    <property type="component" value="Chromosome"/>
</dbReference>
<accession>A0A3Q9IB74</accession>
<dbReference type="PANTHER" id="PTHR43280:SF28">
    <property type="entry name" value="HTH-TYPE TRANSCRIPTIONAL ACTIVATOR RHAS"/>
    <property type="match status" value="1"/>
</dbReference>
<reference evidence="6" key="1">
    <citation type="submission" date="2018-12" db="EMBL/GenBank/DDBJ databases">
        <title>Complete genome sequence of Paenibacillus sp. MBLB1234.</title>
        <authorList>
            <person name="Nam Y.-D."/>
            <person name="Kang J."/>
            <person name="Chung W.-H."/>
            <person name="Park Y.S."/>
        </authorList>
    </citation>
    <scope>NUCLEOTIDE SEQUENCE [LARGE SCALE GENOMIC DNA]</scope>
    <source>
        <strain evidence="6">MBLB1234</strain>
    </source>
</reference>
<keyword evidence="3" id="KW-0804">Transcription</keyword>
<dbReference type="CDD" id="cd06986">
    <property type="entry name" value="cupin_MmsR-like_N"/>
    <property type="match status" value="1"/>
</dbReference>
<dbReference type="InterPro" id="IPR020449">
    <property type="entry name" value="Tscrpt_reg_AraC-type_HTH"/>
</dbReference>
<dbReference type="InterPro" id="IPR018062">
    <property type="entry name" value="HTH_AraC-typ_CS"/>
</dbReference>
<dbReference type="AlphaFoldDB" id="A0A3Q9IB74"/>
<dbReference type="InterPro" id="IPR009057">
    <property type="entry name" value="Homeodomain-like_sf"/>
</dbReference>
<dbReference type="InterPro" id="IPR003313">
    <property type="entry name" value="AraC-bd"/>
</dbReference>
<dbReference type="InterPro" id="IPR018060">
    <property type="entry name" value="HTH_AraC"/>
</dbReference>
<dbReference type="OrthoDB" id="9813413at2"/>
<dbReference type="SUPFAM" id="SSF46689">
    <property type="entry name" value="Homeodomain-like"/>
    <property type="match status" value="2"/>
</dbReference>
<evidence type="ECO:0000313" key="6">
    <source>
        <dbReference type="Proteomes" id="UP000270678"/>
    </source>
</evidence>
<evidence type="ECO:0000313" key="5">
    <source>
        <dbReference type="EMBL" id="AZS16931.1"/>
    </source>
</evidence>
<proteinExistence type="predicted"/>
<dbReference type="PRINTS" id="PR00032">
    <property type="entry name" value="HTHARAC"/>
</dbReference>
<evidence type="ECO:0000256" key="3">
    <source>
        <dbReference type="ARBA" id="ARBA00023163"/>
    </source>
</evidence>
<name>A0A3Q9IB74_9BACL</name>